<dbReference type="KEGG" id="acek:FLP30_02915"/>
<dbReference type="InterPro" id="IPR000531">
    <property type="entry name" value="Beta-barrel_TonB"/>
</dbReference>
<keyword evidence="7 8" id="KW-0998">Cell outer membrane</keyword>
<reference evidence="13 14" key="1">
    <citation type="submission" date="2019-09" db="EMBL/GenBank/DDBJ databases">
        <title>Genome sequencing of strain KACC 21233.</title>
        <authorList>
            <person name="Heo J."/>
            <person name="Kim S.-J."/>
            <person name="Kim J.-S."/>
            <person name="Hong S.-B."/>
            <person name="Kwon S.-W."/>
        </authorList>
    </citation>
    <scope>NUCLEOTIDE SEQUENCE [LARGE SCALE GENOMIC DNA]</scope>
    <source>
        <strain evidence="13 14">KACC 21233</strain>
    </source>
</reference>
<feature type="signal peptide" evidence="10">
    <location>
        <begin position="1"/>
        <end position="31"/>
    </location>
</feature>
<protein>
    <submittedName>
        <fullName evidence="13">TonB-dependent receptor plug domain-containing protein</fullName>
    </submittedName>
</protein>
<keyword evidence="10" id="KW-0732">Signal</keyword>
<dbReference type="Gene3D" id="2.40.170.20">
    <property type="entry name" value="TonB-dependent receptor, beta-barrel domain"/>
    <property type="match status" value="1"/>
</dbReference>
<dbReference type="InterPro" id="IPR039426">
    <property type="entry name" value="TonB-dep_rcpt-like"/>
</dbReference>
<dbReference type="AlphaFoldDB" id="A0A5C1YP31"/>
<keyword evidence="4 8" id="KW-0812">Transmembrane</keyword>
<gene>
    <name evidence="13" type="ORF">FLP30_02915</name>
</gene>
<evidence type="ECO:0000256" key="4">
    <source>
        <dbReference type="ARBA" id="ARBA00022692"/>
    </source>
</evidence>
<feature type="domain" description="TonB-dependent receptor plug" evidence="12">
    <location>
        <begin position="97"/>
        <end position="217"/>
    </location>
</feature>
<dbReference type="Pfam" id="PF00593">
    <property type="entry name" value="TonB_dep_Rec_b-barrel"/>
    <property type="match status" value="1"/>
</dbReference>
<comment type="subcellular location">
    <subcellularLocation>
        <location evidence="1 8">Cell outer membrane</location>
        <topology evidence="1 8">Multi-pass membrane protein</topology>
    </subcellularLocation>
</comment>
<evidence type="ECO:0000256" key="1">
    <source>
        <dbReference type="ARBA" id="ARBA00004571"/>
    </source>
</evidence>
<sequence length="853" mass="90253">MYASLISHRWRRGGLLTSAALTVFHMHAAYADTAAQATTHTQQKATSAAQNGAVVKPVAVSSSAKAVASLQSGAAPSLAAGEAVIVTGTNRSRVTQLKSSTPISIVTAERLSQTGAATLGQALEMSSPSVNFPANRANTSATATKQVSLRGLSPDETLVLVNGHRWYPSASVNTGDSFGRGSQAVDLAAIPISAIDHIEVLSDGASAQYGSDAVAGVINIVLRNTDKGGAVGGQAGVYSSGYGFTSQASWWKGFALPHKGKLTISGTYDHHDFVPLNSGTDTRCYYCATSSYPTAHPEKEASAPGRNWQTGMGEGYDLALAATLDQPITDKLDFYGLFNYSQRETAGVSPLRLPNANTNVVGLTPDGYQLRGWGRPQDIAGMAGLKYKSSIGLFDLGFTFGQNKLSMYTTNSENPSYGLNSPRNFYLGQLTDQMKNLELNYKKAFKNNVFASPITVSAGFAQRWENYFQDAGDVASYSFGGVSGVPIGVTGGGYITPEAAAYNRGRSATSGFIGVEADPVKKLTVSLAGRVEGYSDFGTAITGKASARYEVNRFLAFRASVNNAFKAPTIGQLSLFQDTPVQVTPSAAYPSGRAETLLVPSDSAIGQAAGGRALKPEKSINVSGGTVVTINRHAWFTLDGYYLKIRNRIALSNIISGSKVSSVLSAAGYPTVYGIQYFLNMGSTTTTGLDFSGHYDVRVGRGNFVLSGGISYNHTKLDNVTDASLGGSPLVDYYHVTSLFYQATPKMKTIFNETYSIDRWRFTATQTYYGSYGGANNQNPGTQAWFEPLVTADFTVSYAAKGGWDVLIGVQNAANAKPKMVYNSGNGGRLSNSSLAVINPAGSFAYGSVSKTF</sequence>
<evidence type="ECO:0000256" key="8">
    <source>
        <dbReference type="PROSITE-ProRule" id="PRU01360"/>
    </source>
</evidence>
<evidence type="ECO:0000313" key="13">
    <source>
        <dbReference type="EMBL" id="QEO16837.1"/>
    </source>
</evidence>
<keyword evidence="6 8" id="KW-0472">Membrane</keyword>
<keyword evidence="13" id="KW-0675">Receptor</keyword>
<name>A0A5C1YP31_9PROT</name>
<evidence type="ECO:0000259" key="12">
    <source>
        <dbReference type="Pfam" id="PF07715"/>
    </source>
</evidence>
<dbReference type="GO" id="GO:0009279">
    <property type="term" value="C:cell outer membrane"/>
    <property type="evidence" value="ECO:0007669"/>
    <property type="project" value="UniProtKB-SubCell"/>
</dbReference>
<organism evidence="13 14">
    <name type="scientific">Acetobacter vaccinii</name>
    <dbReference type="NCBI Taxonomy" id="2592655"/>
    <lineage>
        <taxon>Bacteria</taxon>
        <taxon>Pseudomonadati</taxon>
        <taxon>Pseudomonadota</taxon>
        <taxon>Alphaproteobacteria</taxon>
        <taxon>Acetobacterales</taxon>
        <taxon>Acetobacteraceae</taxon>
        <taxon>Acetobacter</taxon>
    </lineage>
</organism>
<dbReference type="Proteomes" id="UP000324536">
    <property type="component" value="Chromosome"/>
</dbReference>
<dbReference type="Pfam" id="PF07715">
    <property type="entry name" value="Plug"/>
    <property type="match status" value="1"/>
</dbReference>
<evidence type="ECO:0000256" key="3">
    <source>
        <dbReference type="ARBA" id="ARBA00022452"/>
    </source>
</evidence>
<evidence type="ECO:0000256" key="6">
    <source>
        <dbReference type="ARBA" id="ARBA00023136"/>
    </source>
</evidence>
<dbReference type="Gene3D" id="2.170.130.10">
    <property type="entry name" value="TonB-dependent receptor, plug domain"/>
    <property type="match status" value="1"/>
</dbReference>
<keyword evidence="3 8" id="KW-1134">Transmembrane beta strand</keyword>
<evidence type="ECO:0000256" key="10">
    <source>
        <dbReference type="SAM" id="SignalP"/>
    </source>
</evidence>
<keyword evidence="14" id="KW-1185">Reference proteome</keyword>
<evidence type="ECO:0000256" key="5">
    <source>
        <dbReference type="ARBA" id="ARBA00023077"/>
    </source>
</evidence>
<evidence type="ECO:0000313" key="14">
    <source>
        <dbReference type="Proteomes" id="UP000324536"/>
    </source>
</evidence>
<dbReference type="SUPFAM" id="SSF56935">
    <property type="entry name" value="Porins"/>
    <property type="match status" value="1"/>
</dbReference>
<evidence type="ECO:0000256" key="2">
    <source>
        <dbReference type="ARBA" id="ARBA00022448"/>
    </source>
</evidence>
<accession>A0A5C1YP31</accession>
<feature type="chain" id="PRO_5022975777" evidence="10">
    <location>
        <begin position="32"/>
        <end position="853"/>
    </location>
</feature>
<proteinExistence type="inferred from homology"/>
<comment type="similarity">
    <text evidence="8 9">Belongs to the TonB-dependent receptor family.</text>
</comment>
<dbReference type="PROSITE" id="PS52016">
    <property type="entry name" value="TONB_DEPENDENT_REC_3"/>
    <property type="match status" value="1"/>
</dbReference>
<dbReference type="OrthoDB" id="7483329at2"/>
<feature type="domain" description="TonB-dependent receptor-like beta-barrel" evidence="11">
    <location>
        <begin position="335"/>
        <end position="812"/>
    </location>
</feature>
<keyword evidence="5 9" id="KW-0798">TonB box</keyword>
<dbReference type="EMBL" id="CP043506">
    <property type="protein sequence ID" value="QEO16837.1"/>
    <property type="molecule type" value="Genomic_DNA"/>
</dbReference>
<dbReference type="PANTHER" id="PTHR47234">
    <property type="match status" value="1"/>
</dbReference>
<evidence type="ECO:0000256" key="7">
    <source>
        <dbReference type="ARBA" id="ARBA00023237"/>
    </source>
</evidence>
<evidence type="ECO:0000259" key="11">
    <source>
        <dbReference type="Pfam" id="PF00593"/>
    </source>
</evidence>
<evidence type="ECO:0000256" key="9">
    <source>
        <dbReference type="RuleBase" id="RU003357"/>
    </source>
</evidence>
<dbReference type="InterPro" id="IPR012910">
    <property type="entry name" value="Plug_dom"/>
</dbReference>
<dbReference type="PANTHER" id="PTHR47234:SF3">
    <property type="entry name" value="SECRETIN_TONB SHORT N-TERMINAL DOMAIN-CONTAINING PROTEIN"/>
    <property type="match status" value="1"/>
</dbReference>
<dbReference type="InterPro" id="IPR036942">
    <property type="entry name" value="Beta-barrel_TonB_sf"/>
</dbReference>
<keyword evidence="2 8" id="KW-0813">Transport</keyword>
<dbReference type="InterPro" id="IPR037066">
    <property type="entry name" value="Plug_dom_sf"/>
</dbReference>